<evidence type="ECO:0000313" key="3">
    <source>
        <dbReference type="Proteomes" id="UP000887577"/>
    </source>
</evidence>
<feature type="compositionally biased region" description="Basic residues" evidence="1">
    <location>
        <begin position="57"/>
        <end position="78"/>
    </location>
</feature>
<evidence type="ECO:0000256" key="2">
    <source>
        <dbReference type="SAM" id="SignalP"/>
    </source>
</evidence>
<feature type="compositionally biased region" description="Basic and acidic residues" evidence="1">
    <location>
        <begin position="79"/>
        <end position="97"/>
    </location>
</feature>
<feature type="region of interest" description="Disordered" evidence="1">
    <location>
        <begin position="27"/>
        <end position="97"/>
    </location>
</feature>
<feature type="chain" id="PRO_5037585943" evidence="2">
    <location>
        <begin position="18"/>
        <end position="111"/>
    </location>
</feature>
<keyword evidence="2" id="KW-0732">Signal</keyword>
<evidence type="ECO:0000313" key="4">
    <source>
        <dbReference type="WBParaSite" id="PSU_v2.g2692.t1"/>
    </source>
</evidence>
<name>A0A914YRQ5_9BILA</name>
<dbReference type="AlphaFoldDB" id="A0A914YRQ5"/>
<organism evidence="3 4">
    <name type="scientific">Panagrolaimus superbus</name>
    <dbReference type="NCBI Taxonomy" id="310955"/>
    <lineage>
        <taxon>Eukaryota</taxon>
        <taxon>Metazoa</taxon>
        <taxon>Ecdysozoa</taxon>
        <taxon>Nematoda</taxon>
        <taxon>Chromadorea</taxon>
        <taxon>Rhabditida</taxon>
        <taxon>Tylenchina</taxon>
        <taxon>Panagrolaimomorpha</taxon>
        <taxon>Panagrolaimoidea</taxon>
        <taxon>Panagrolaimidae</taxon>
        <taxon>Panagrolaimus</taxon>
    </lineage>
</organism>
<accession>A0A914YRQ5</accession>
<evidence type="ECO:0000256" key="1">
    <source>
        <dbReference type="SAM" id="MobiDB-lite"/>
    </source>
</evidence>
<protein>
    <submittedName>
        <fullName evidence="4">Uncharacterized protein</fullName>
    </submittedName>
</protein>
<proteinExistence type="predicted"/>
<reference evidence="4" key="1">
    <citation type="submission" date="2022-11" db="UniProtKB">
        <authorList>
            <consortium name="WormBaseParasite"/>
        </authorList>
    </citation>
    <scope>IDENTIFICATION</scope>
</reference>
<feature type="signal peptide" evidence="2">
    <location>
        <begin position="1"/>
        <end position="17"/>
    </location>
</feature>
<dbReference type="WBParaSite" id="PSU_v2.g2692.t1">
    <property type="protein sequence ID" value="PSU_v2.g2692.t1"/>
    <property type="gene ID" value="PSU_v2.g2692"/>
</dbReference>
<keyword evidence="3" id="KW-1185">Reference proteome</keyword>
<sequence>MNLLWLFLAILFQISLSWITLFACKKKGSKKKNDKGAKTLPITKDENSSDSEEEKRGKKKGGKGKAKNAAKKGKKGKGKKTETEITEDPDLKSRDDYGIVTNDESLKHLKK</sequence>
<dbReference type="Proteomes" id="UP000887577">
    <property type="component" value="Unplaced"/>
</dbReference>